<accession>A0ABP8NMR8</accession>
<sequence length="124" mass="13819">MTELPQQLRLTVQQYARFAQHVLPANSVDSIEFVCTTALGAESDAGTFNPAVPKSPRAKTQAATDFNNMTSTSSRQGLGIKTFRRNVSAVVRLTLFWMLRQMDFFTEFKQILGSPITLQNISFA</sequence>
<gene>
    <name evidence="1" type="ORF">GCM10023156_62510</name>
</gene>
<comment type="caution">
    <text evidence="1">The sequence shown here is derived from an EMBL/GenBank/DDBJ whole genome shotgun (WGS) entry which is preliminary data.</text>
</comment>
<dbReference type="EMBL" id="BAABGA010000107">
    <property type="protein sequence ID" value="GAA4469876.1"/>
    <property type="molecule type" value="Genomic_DNA"/>
</dbReference>
<reference evidence="2" key="1">
    <citation type="journal article" date="2019" name="Int. J. Syst. Evol. Microbiol.">
        <title>The Global Catalogue of Microorganisms (GCM) 10K type strain sequencing project: providing services to taxonomists for standard genome sequencing and annotation.</title>
        <authorList>
            <consortium name="The Broad Institute Genomics Platform"/>
            <consortium name="The Broad Institute Genome Sequencing Center for Infectious Disease"/>
            <person name="Wu L."/>
            <person name="Ma J."/>
        </authorList>
    </citation>
    <scope>NUCLEOTIDE SEQUENCE [LARGE SCALE GENOMIC DNA]</scope>
    <source>
        <strain evidence="2">JCM 17759</strain>
    </source>
</reference>
<dbReference type="Proteomes" id="UP001500840">
    <property type="component" value="Unassembled WGS sequence"/>
</dbReference>
<evidence type="ECO:0000313" key="2">
    <source>
        <dbReference type="Proteomes" id="UP001500840"/>
    </source>
</evidence>
<protein>
    <submittedName>
        <fullName evidence="1">Uncharacterized protein</fullName>
    </submittedName>
</protein>
<proteinExistence type="predicted"/>
<keyword evidence="2" id="KW-1185">Reference proteome</keyword>
<organism evidence="1 2">
    <name type="scientific">Novipirellula rosea</name>
    <dbReference type="NCBI Taxonomy" id="1031540"/>
    <lineage>
        <taxon>Bacteria</taxon>
        <taxon>Pseudomonadati</taxon>
        <taxon>Planctomycetota</taxon>
        <taxon>Planctomycetia</taxon>
        <taxon>Pirellulales</taxon>
        <taxon>Pirellulaceae</taxon>
        <taxon>Novipirellula</taxon>
    </lineage>
</organism>
<name>A0ABP8NMR8_9BACT</name>
<dbReference type="RefSeq" id="WP_345327574.1">
    <property type="nucleotide sequence ID" value="NZ_BAABGA010000107.1"/>
</dbReference>
<evidence type="ECO:0000313" key="1">
    <source>
        <dbReference type="EMBL" id="GAA4469876.1"/>
    </source>
</evidence>